<proteinExistence type="predicted"/>
<comment type="caution">
    <text evidence="1">The sequence shown here is derived from an EMBL/GenBank/DDBJ whole genome shotgun (WGS) entry which is preliminary data.</text>
</comment>
<gene>
    <name evidence="1" type="ORF">Goari_000069</name>
</gene>
<reference evidence="1 2" key="1">
    <citation type="journal article" date="2019" name="Genome Biol. Evol.">
        <title>Insights into the evolution of the New World diploid cottons (Gossypium, subgenus Houzingenia) based on genome sequencing.</title>
        <authorList>
            <person name="Grover C.E."/>
            <person name="Arick M.A. 2nd"/>
            <person name="Thrash A."/>
            <person name="Conover J.L."/>
            <person name="Sanders W.S."/>
            <person name="Peterson D.G."/>
            <person name="Frelichowski J.E."/>
            <person name="Scheffler J.A."/>
            <person name="Scheffler B.E."/>
            <person name="Wendel J.F."/>
        </authorList>
    </citation>
    <scope>NUCLEOTIDE SEQUENCE [LARGE SCALE GENOMIC DNA]</scope>
    <source>
        <strain evidence="1">185</strain>
        <tissue evidence="1">Leaf</tissue>
    </source>
</reference>
<name>A0A7J8YU09_GOSAI</name>
<evidence type="ECO:0000313" key="1">
    <source>
        <dbReference type="EMBL" id="MBA0702594.1"/>
    </source>
</evidence>
<dbReference type="Proteomes" id="UP000593577">
    <property type="component" value="Unassembled WGS sequence"/>
</dbReference>
<dbReference type="AlphaFoldDB" id="A0A7J8YU09"/>
<evidence type="ECO:0000313" key="2">
    <source>
        <dbReference type="Proteomes" id="UP000593577"/>
    </source>
</evidence>
<keyword evidence="2" id="KW-1185">Reference proteome</keyword>
<protein>
    <submittedName>
        <fullName evidence="1">Uncharacterized protein</fullName>
    </submittedName>
</protein>
<organism evidence="1 2">
    <name type="scientific">Gossypium aridum</name>
    <name type="common">American cotton</name>
    <name type="synonym">Erioxylum aridum</name>
    <dbReference type="NCBI Taxonomy" id="34290"/>
    <lineage>
        <taxon>Eukaryota</taxon>
        <taxon>Viridiplantae</taxon>
        <taxon>Streptophyta</taxon>
        <taxon>Embryophyta</taxon>
        <taxon>Tracheophyta</taxon>
        <taxon>Spermatophyta</taxon>
        <taxon>Magnoliopsida</taxon>
        <taxon>eudicotyledons</taxon>
        <taxon>Gunneridae</taxon>
        <taxon>Pentapetalae</taxon>
        <taxon>rosids</taxon>
        <taxon>malvids</taxon>
        <taxon>Malvales</taxon>
        <taxon>Malvaceae</taxon>
        <taxon>Malvoideae</taxon>
        <taxon>Gossypium</taxon>
    </lineage>
</organism>
<dbReference type="EMBL" id="JABFAA010352577">
    <property type="protein sequence ID" value="MBA0702594.1"/>
    <property type="molecule type" value="Genomic_DNA"/>
</dbReference>
<accession>A0A7J8YU09</accession>
<sequence length="55" mass="6438">MLCWLLVWSTCTIVIKLSVNLDITVSLIMTNLLPYIQKIKPLENRLKQLQILLKK</sequence>